<dbReference type="CDD" id="cd00130">
    <property type="entry name" value="PAS"/>
    <property type="match status" value="1"/>
</dbReference>
<dbReference type="Pfam" id="PF00990">
    <property type="entry name" value="GGDEF"/>
    <property type="match status" value="1"/>
</dbReference>
<keyword evidence="6" id="KW-1185">Reference proteome</keyword>
<organism evidence="5 6">
    <name type="scientific">Cellulomonas aerilata</name>
    <dbReference type="NCBI Taxonomy" id="515326"/>
    <lineage>
        <taxon>Bacteria</taxon>
        <taxon>Bacillati</taxon>
        <taxon>Actinomycetota</taxon>
        <taxon>Actinomycetes</taxon>
        <taxon>Micrococcales</taxon>
        <taxon>Cellulomonadaceae</taxon>
        <taxon>Cellulomonas</taxon>
    </lineage>
</organism>
<dbReference type="InterPro" id="IPR029787">
    <property type="entry name" value="Nucleotide_cyclase"/>
</dbReference>
<dbReference type="Gene3D" id="3.30.450.20">
    <property type="entry name" value="PAS domain"/>
    <property type="match status" value="1"/>
</dbReference>
<dbReference type="Gene3D" id="3.30.70.270">
    <property type="match status" value="1"/>
</dbReference>
<feature type="region of interest" description="Disordered" evidence="1">
    <location>
        <begin position="1"/>
        <end position="35"/>
    </location>
</feature>
<dbReference type="NCBIfam" id="TIGR00229">
    <property type="entry name" value="sensory_box"/>
    <property type="match status" value="1"/>
</dbReference>
<dbReference type="InterPro" id="IPR035965">
    <property type="entry name" value="PAS-like_dom_sf"/>
</dbReference>
<comment type="caution">
    <text evidence="5">The sequence shown here is derived from an EMBL/GenBank/DDBJ whole genome shotgun (WGS) entry which is preliminary data.</text>
</comment>
<reference evidence="5 6" key="1">
    <citation type="submission" date="2019-07" db="EMBL/GenBank/DDBJ databases">
        <title>Whole genome shotgun sequence of Cellulomonas aerilata NBRC 106308.</title>
        <authorList>
            <person name="Hosoyama A."/>
            <person name="Uohara A."/>
            <person name="Ohji S."/>
            <person name="Ichikawa N."/>
        </authorList>
    </citation>
    <scope>NUCLEOTIDE SEQUENCE [LARGE SCALE GENOMIC DNA]</scope>
    <source>
        <strain evidence="5 6">NBRC 106308</strain>
    </source>
</reference>
<evidence type="ECO:0000259" key="2">
    <source>
        <dbReference type="PROSITE" id="PS50112"/>
    </source>
</evidence>
<dbReference type="NCBIfam" id="TIGR00254">
    <property type="entry name" value="GGDEF"/>
    <property type="match status" value="1"/>
</dbReference>
<dbReference type="Pfam" id="PF08447">
    <property type="entry name" value="PAS_3"/>
    <property type="match status" value="1"/>
</dbReference>
<dbReference type="InterPro" id="IPR052155">
    <property type="entry name" value="Biofilm_reg_signaling"/>
</dbReference>
<dbReference type="AlphaFoldDB" id="A0A512D9L2"/>
<dbReference type="InterPro" id="IPR000700">
    <property type="entry name" value="PAS-assoc_C"/>
</dbReference>
<dbReference type="SMART" id="SM00091">
    <property type="entry name" value="PAS"/>
    <property type="match status" value="1"/>
</dbReference>
<evidence type="ECO:0008006" key="7">
    <source>
        <dbReference type="Google" id="ProtNLM"/>
    </source>
</evidence>
<gene>
    <name evidence="5" type="ORF">CAE01nite_08400</name>
</gene>
<dbReference type="SUPFAM" id="SSF55073">
    <property type="entry name" value="Nucleotide cyclase"/>
    <property type="match status" value="1"/>
</dbReference>
<sequence length="323" mass="34032">MTDAAGGRRQPPGADPHPHAGASTGPAAPVIPADPAVPADPRDLLWAVVQATDTLVVVVGTDGRALLVSPSMTRTTGWTEADLLARPHWEVFVAPEDRENARDAHDRAIGLGYAFPQEGDWLDREGGRRRVSMISTVVRDATGRPFAVAFVARDVTEQRRAEAALRRRADTDPLTGLDNRARLFEALGAVLADPAAGGCGLLFCDLDGFKQVNDAHGHHVGDDLLVEVATRLRRIAGPGDAVARLGGDEFVVLSPGADPASLAVLAERVERELSRPVALPTGVVRVGVSVGTAVGAPGSDADALVRSADRGMYRVKTARRSAR</sequence>
<dbReference type="InterPro" id="IPR043128">
    <property type="entry name" value="Rev_trsase/Diguanyl_cyclase"/>
</dbReference>
<feature type="domain" description="PAS" evidence="2">
    <location>
        <begin position="41"/>
        <end position="112"/>
    </location>
</feature>
<evidence type="ECO:0000313" key="5">
    <source>
        <dbReference type="EMBL" id="GEO33115.1"/>
    </source>
</evidence>
<dbReference type="Proteomes" id="UP000321181">
    <property type="component" value="Unassembled WGS sequence"/>
</dbReference>
<dbReference type="RefSeq" id="WP_222595811.1">
    <property type="nucleotide sequence ID" value="NZ_BAAARM010000001.1"/>
</dbReference>
<dbReference type="SMART" id="SM00267">
    <property type="entry name" value="GGDEF"/>
    <property type="match status" value="1"/>
</dbReference>
<dbReference type="PROSITE" id="PS50113">
    <property type="entry name" value="PAC"/>
    <property type="match status" value="1"/>
</dbReference>
<dbReference type="EMBL" id="BJYY01000002">
    <property type="protein sequence ID" value="GEO33115.1"/>
    <property type="molecule type" value="Genomic_DNA"/>
</dbReference>
<name>A0A512D9L2_9CELL</name>
<evidence type="ECO:0000256" key="1">
    <source>
        <dbReference type="SAM" id="MobiDB-lite"/>
    </source>
</evidence>
<dbReference type="PROSITE" id="PS50112">
    <property type="entry name" value="PAS"/>
    <property type="match status" value="1"/>
</dbReference>
<evidence type="ECO:0000259" key="4">
    <source>
        <dbReference type="PROSITE" id="PS50887"/>
    </source>
</evidence>
<feature type="compositionally biased region" description="Low complexity" evidence="1">
    <location>
        <begin position="19"/>
        <end position="35"/>
    </location>
</feature>
<feature type="domain" description="PAC" evidence="3">
    <location>
        <begin position="115"/>
        <end position="167"/>
    </location>
</feature>
<protein>
    <recommendedName>
        <fullName evidence="7">GGDEF domain-containing protein</fullName>
    </recommendedName>
</protein>
<accession>A0A512D9L2</accession>
<dbReference type="CDD" id="cd01949">
    <property type="entry name" value="GGDEF"/>
    <property type="match status" value="1"/>
</dbReference>
<dbReference type="InterPro" id="IPR000160">
    <property type="entry name" value="GGDEF_dom"/>
</dbReference>
<dbReference type="SUPFAM" id="SSF55785">
    <property type="entry name" value="PYP-like sensor domain (PAS domain)"/>
    <property type="match status" value="1"/>
</dbReference>
<dbReference type="InterPro" id="IPR013655">
    <property type="entry name" value="PAS_fold_3"/>
</dbReference>
<feature type="domain" description="GGDEF" evidence="4">
    <location>
        <begin position="197"/>
        <end position="323"/>
    </location>
</feature>
<evidence type="ECO:0000313" key="6">
    <source>
        <dbReference type="Proteomes" id="UP000321181"/>
    </source>
</evidence>
<dbReference type="PROSITE" id="PS50887">
    <property type="entry name" value="GGDEF"/>
    <property type="match status" value="1"/>
</dbReference>
<proteinExistence type="predicted"/>
<dbReference type="PANTHER" id="PTHR44757">
    <property type="entry name" value="DIGUANYLATE CYCLASE DGCP"/>
    <property type="match status" value="1"/>
</dbReference>
<evidence type="ECO:0000259" key="3">
    <source>
        <dbReference type="PROSITE" id="PS50113"/>
    </source>
</evidence>
<dbReference type="InterPro" id="IPR000014">
    <property type="entry name" value="PAS"/>
</dbReference>
<dbReference type="PANTHER" id="PTHR44757:SF2">
    <property type="entry name" value="BIOFILM ARCHITECTURE MAINTENANCE PROTEIN MBAA"/>
    <property type="match status" value="1"/>
</dbReference>